<feature type="compositionally biased region" description="Polar residues" evidence="1">
    <location>
        <begin position="733"/>
        <end position="743"/>
    </location>
</feature>
<dbReference type="EMBL" id="JARBHB010000015">
    <property type="protein sequence ID" value="KAJ8867442.1"/>
    <property type="molecule type" value="Genomic_DNA"/>
</dbReference>
<dbReference type="Gene3D" id="3.30.420.10">
    <property type="entry name" value="Ribonuclease H-like superfamily/Ribonuclease H"/>
    <property type="match status" value="1"/>
</dbReference>
<gene>
    <name evidence="2" type="ORF">PR048_031244</name>
</gene>
<organism evidence="2 3">
    <name type="scientific">Dryococelus australis</name>
    <dbReference type="NCBI Taxonomy" id="614101"/>
    <lineage>
        <taxon>Eukaryota</taxon>
        <taxon>Metazoa</taxon>
        <taxon>Ecdysozoa</taxon>
        <taxon>Arthropoda</taxon>
        <taxon>Hexapoda</taxon>
        <taxon>Insecta</taxon>
        <taxon>Pterygota</taxon>
        <taxon>Neoptera</taxon>
        <taxon>Polyneoptera</taxon>
        <taxon>Phasmatodea</taxon>
        <taxon>Verophasmatodea</taxon>
        <taxon>Anareolatae</taxon>
        <taxon>Phasmatidae</taxon>
        <taxon>Eurycanthinae</taxon>
        <taxon>Dryococelus</taxon>
    </lineage>
</organism>
<feature type="region of interest" description="Disordered" evidence="1">
    <location>
        <begin position="719"/>
        <end position="743"/>
    </location>
</feature>
<dbReference type="InterPro" id="IPR036397">
    <property type="entry name" value="RNaseH_sf"/>
</dbReference>
<proteinExistence type="predicted"/>
<keyword evidence="3" id="KW-1185">Reference proteome</keyword>
<feature type="region of interest" description="Disordered" evidence="1">
    <location>
        <begin position="1"/>
        <end position="36"/>
    </location>
</feature>
<reference evidence="2 3" key="1">
    <citation type="submission" date="2023-02" db="EMBL/GenBank/DDBJ databases">
        <title>LHISI_Scaffold_Assembly.</title>
        <authorList>
            <person name="Stuart O.P."/>
            <person name="Cleave R."/>
            <person name="Magrath M.J.L."/>
            <person name="Mikheyev A.S."/>
        </authorList>
    </citation>
    <scope>NUCLEOTIDE SEQUENCE [LARGE SCALE GENOMIC DNA]</scope>
    <source>
        <strain evidence="2">Daus_M_001</strain>
        <tissue evidence="2">Leg muscle</tissue>
    </source>
</reference>
<dbReference type="Proteomes" id="UP001159363">
    <property type="component" value="Chromosome 14"/>
</dbReference>
<protein>
    <submittedName>
        <fullName evidence="2">Uncharacterized protein</fullName>
    </submittedName>
</protein>
<evidence type="ECO:0000256" key="1">
    <source>
        <dbReference type="SAM" id="MobiDB-lite"/>
    </source>
</evidence>
<sequence>MRASLLHGVGGADSQLPQSELALPNPNKQGSPLPARESGHVALCHADMRAMHSGGRSLTPCDADRDGRLEKSAGPTALTRHTSTAFGYFSRIKDILLGQYQLDSPLVVERPIMNAIKYRVVSGVVWTNRTMAYRLLEWPAVDWERRGRNEQSRRCACDVNKDGGRIWIPHRSVSRLDCSTERMALTVARLLQLCDVTGKLRDKLAVVSLAVYYYYYYLHFAVAQRCIWRSSTDSFPACCVLVHVICSHYVSRSIRPPSYVEGRGKGANAPTPPFPLRKDAYQGSTSVDLCFTAFGVGPLVFVRGSMNTEAYCNILDIEMLPTSWRFYGTDPCYLQDDNPAQSPGLDPIENIWDELDGRVRVRQARPKSIAQLMEWLQDEWRRIPVDVLQTLVESMLDRLLIALGHGGQAQLDRYSSTEYRPDHCCDPLGIMFGAIDNDCMLSIWNSTVGNDEVQDVTATAWESMRFINPSRPSLIYDGSRIIHPHGATVVERLARSPPTTAGRAQYPAGPQDFRKWESCRTMPLVGGAFSGISRFPPPFIPAPLHIHLNHPYLFSRPRCKKKKSNLFTHSRSHPQVRTSQCAAQFKKCLHVCALGLNATAALHHWPELRPNRGQKVRRTNKEYPHKARRLGTVMRGINNKKNSSKVTLKINGSNTAKYSAPLALQLLSNSARGRGKTNTPPPNCASSHPYLAADATCAPPPLTRSIAFPVQLIRYSVPRGGDQIMQPPPSDGVRSQPNDPHNL</sequence>
<evidence type="ECO:0000313" key="2">
    <source>
        <dbReference type="EMBL" id="KAJ8867442.1"/>
    </source>
</evidence>
<name>A0ABQ9G4S6_9NEOP</name>
<accession>A0ABQ9G4S6</accession>
<comment type="caution">
    <text evidence="2">The sequence shown here is derived from an EMBL/GenBank/DDBJ whole genome shotgun (WGS) entry which is preliminary data.</text>
</comment>
<evidence type="ECO:0000313" key="3">
    <source>
        <dbReference type="Proteomes" id="UP001159363"/>
    </source>
</evidence>